<evidence type="ECO:0000313" key="2">
    <source>
        <dbReference type="Proteomes" id="UP000323300"/>
    </source>
</evidence>
<dbReference type="EMBL" id="FOSL01000035">
    <property type="protein sequence ID" value="SFL12116.1"/>
    <property type="molecule type" value="Genomic_DNA"/>
</dbReference>
<sequence length="352" mass="40202">MKRLPREPETFDALELYAALARQQGYRIDIPEDLEAFQRQVSTSLKATLANPNILHGKRVEAMFAHVLGALGECKYIKQEDGGASFSSSDEFLVPDYRVVTNTGDLLLIEVKNFHMKDFGSRYTITRSYLARLASYAEMNRAKLKIAIYFSRINQWVLLSPEAFLVDSRRAYIDLPYAMARNEFSHLGDRMIATLPPLSIEFIGDAEDERAIVQEDGTAVFTIREIKMYCAGKLITDEIERKIAFYLMRYGKWDQTEMPANIVNGRLVSMDFVSRPEEPSEEQQFQILGNLSSMVSAAFRELTIDEEAGVFALDVKYDPQMFSVEIPKDYKGSALPLWQFVLQPNFDFQVTV</sequence>
<protein>
    <submittedName>
        <fullName evidence="1">Uncharacterized protein</fullName>
    </submittedName>
</protein>
<name>A0A1I4F5R5_9HYPH</name>
<dbReference type="Proteomes" id="UP000323300">
    <property type="component" value="Unassembled WGS sequence"/>
</dbReference>
<accession>A0A1I4F5R5</accession>
<gene>
    <name evidence="1" type="ORF">SAMN04488498_13526</name>
</gene>
<organism evidence="1 2">
    <name type="scientific">Neomesorhizobium albiziae</name>
    <dbReference type="NCBI Taxonomy" id="335020"/>
    <lineage>
        <taxon>Bacteria</taxon>
        <taxon>Pseudomonadati</taxon>
        <taxon>Pseudomonadota</taxon>
        <taxon>Alphaproteobacteria</taxon>
        <taxon>Hyphomicrobiales</taxon>
        <taxon>Phyllobacteriaceae</taxon>
        <taxon>Neomesorhizobium</taxon>
    </lineage>
</organism>
<keyword evidence="2" id="KW-1185">Reference proteome</keyword>
<evidence type="ECO:0000313" key="1">
    <source>
        <dbReference type="EMBL" id="SFL12116.1"/>
    </source>
</evidence>
<dbReference type="AlphaFoldDB" id="A0A1I4F5R5"/>
<reference evidence="1 2" key="1">
    <citation type="submission" date="2016-10" db="EMBL/GenBank/DDBJ databases">
        <authorList>
            <person name="Varghese N."/>
            <person name="Submissions S."/>
        </authorList>
    </citation>
    <scope>NUCLEOTIDE SEQUENCE [LARGE SCALE GENOMIC DNA]</scope>
    <source>
        <strain evidence="1 2">DSM 21822</strain>
    </source>
</reference>
<proteinExistence type="predicted"/>